<protein>
    <submittedName>
        <fullName evidence="2">Uncharacterized protein</fullName>
    </submittedName>
</protein>
<evidence type="ECO:0000256" key="1">
    <source>
        <dbReference type="SAM" id="Phobius"/>
    </source>
</evidence>
<keyword evidence="1" id="KW-0812">Transmembrane</keyword>
<keyword evidence="1" id="KW-1133">Transmembrane helix</keyword>
<dbReference type="EMBL" id="CP049888">
    <property type="protein sequence ID" value="QIL50159.1"/>
    <property type="molecule type" value="Genomic_DNA"/>
</dbReference>
<dbReference type="AlphaFoldDB" id="A0A6G8AYW8"/>
<accession>A0A6G8AYW8</accession>
<dbReference type="RefSeq" id="WP_166009489.1">
    <property type="nucleotide sequence ID" value="NZ_CP049888.1"/>
</dbReference>
<evidence type="ECO:0000313" key="2">
    <source>
        <dbReference type="EMBL" id="QIL50159.1"/>
    </source>
</evidence>
<organism evidence="2 3">
    <name type="scientific">Weissella coleopterorum</name>
    <dbReference type="NCBI Taxonomy" id="2714949"/>
    <lineage>
        <taxon>Bacteria</taxon>
        <taxon>Bacillati</taxon>
        <taxon>Bacillota</taxon>
        <taxon>Bacilli</taxon>
        <taxon>Lactobacillales</taxon>
        <taxon>Lactobacillaceae</taxon>
        <taxon>Weissella</taxon>
    </lineage>
</organism>
<gene>
    <name evidence="2" type="ORF">G7084_01760</name>
</gene>
<proteinExistence type="predicted"/>
<sequence>MTHQTHADRSITTESIAVASIPVMILATGLTALMAAKAYQIIRLANAYGTVMEKEKHLND</sequence>
<name>A0A6G8AYW8_9LACO</name>
<dbReference type="Proteomes" id="UP000500741">
    <property type="component" value="Chromosome"/>
</dbReference>
<dbReference type="KEGG" id="wco:G7084_01760"/>
<evidence type="ECO:0000313" key="3">
    <source>
        <dbReference type="Proteomes" id="UP000500741"/>
    </source>
</evidence>
<reference evidence="2 3" key="1">
    <citation type="submission" date="2020-03" db="EMBL/GenBank/DDBJ databases">
        <title>Weissella sp. nov., isolated from Cybister lewisianus.</title>
        <authorList>
            <person name="Hyun D.-W."/>
            <person name="Bae J.-W."/>
        </authorList>
    </citation>
    <scope>NUCLEOTIDE SEQUENCE [LARGE SCALE GENOMIC DNA]</scope>
    <source>
        <strain evidence="2 3">HDW19</strain>
    </source>
</reference>
<keyword evidence="1" id="KW-0472">Membrane</keyword>
<feature type="transmembrane region" description="Helical" evidence="1">
    <location>
        <begin position="16"/>
        <end position="36"/>
    </location>
</feature>
<keyword evidence="3" id="KW-1185">Reference proteome</keyword>